<dbReference type="AlphaFoldDB" id="A0A450YYI4"/>
<name>A0A450YYI4_9GAMM</name>
<protein>
    <submittedName>
        <fullName evidence="1">Uncharacterized protein</fullName>
    </submittedName>
</protein>
<sequence>MEAYGGIDFRSNNNIIALTDEQQQMVLLPNQNISLALKSNLMLMGTLSEAITQINP</sequence>
<evidence type="ECO:0000313" key="1">
    <source>
        <dbReference type="EMBL" id="VFK46592.1"/>
    </source>
</evidence>
<gene>
    <name evidence="1" type="ORF">BECKTC1821D_GA0114238_103323</name>
</gene>
<reference evidence="1" key="1">
    <citation type="submission" date="2019-02" db="EMBL/GenBank/DDBJ databases">
        <authorList>
            <person name="Gruber-Vodicka R. H."/>
            <person name="Seah K. B. B."/>
        </authorList>
    </citation>
    <scope>NUCLEOTIDE SEQUENCE</scope>
    <source>
        <strain evidence="1">BECK_BZ123</strain>
    </source>
</reference>
<organism evidence="1">
    <name type="scientific">Candidatus Kentrum sp. TC</name>
    <dbReference type="NCBI Taxonomy" id="2126339"/>
    <lineage>
        <taxon>Bacteria</taxon>
        <taxon>Pseudomonadati</taxon>
        <taxon>Pseudomonadota</taxon>
        <taxon>Gammaproteobacteria</taxon>
        <taxon>Candidatus Kentrum</taxon>
    </lineage>
</organism>
<proteinExistence type="predicted"/>
<accession>A0A450YYI4</accession>
<dbReference type="EMBL" id="CAADFS010000033">
    <property type="protein sequence ID" value="VFK46592.1"/>
    <property type="molecule type" value="Genomic_DNA"/>
</dbReference>